<proteinExistence type="predicted"/>
<keyword evidence="3" id="KW-1185">Reference proteome</keyword>
<reference evidence="2 3" key="1">
    <citation type="journal article" date="2012" name="J. Bacteriol.">
        <title>Complete Genome Sequence of the Thermophilic, Piezophilic, Heterotrophic Bacterium Marinitoga piezophila KA3.</title>
        <authorList>
            <person name="Lucas S."/>
            <person name="Han J."/>
            <person name="Lapidus A."/>
            <person name="Cheng J.F."/>
            <person name="Goodwin L.A."/>
            <person name="Pitluck S."/>
            <person name="Peters L."/>
            <person name="Mikhailova N."/>
            <person name="Teshima H."/>
            <person name="Detter J.C."/>
            <person name="Han C."/>
            <person name="Tapia R."/>
            <person name="Land M."/>
            <person name="Hauser L."/>
            <person name="Kyrpides N.C."/>
            <person name="Ivanova N."/>
            <person name="Pagani I."/>
            <person name="Vannier P."/>
            <person name="Oger P."/>
            <person name="Bartlett D.H."/>
            <person name="Noll K.M."/>
            <person name="Woyke T."/>
            <person name="Jebbar M."/>
        </authorList>
    </citation>
    <scope>NUCLEOTIDE SEQUENCE [LARGE SCALE GENOMIC DNA]</scope>
    <source>
        <strain evidence="3">DSM 14283 / JCM 11233 / KA3</strain>
    </source>
</reference>
<dbReference type="HOGENOM" id="CLU_2666813_0_0_0"/>
<keyword evidence="1" id="KW-0175">Coiled coil</keyword>
<reference evidence="3" key="2">
    <citation type="submission" date="2012-01" db="EMBL/GenBank/DDBJ databases">
        <title>Complete sequence of chromosome of Marinitoga piezophila KA3.</title>
        <authorList>
            <person name="Lucas S."/>
            <person name="Han J."/>
            <person name="Lapidus A."/>
            <person name="Cheng J.-F."/>
            <person name="Goodwin L."/>
            <person name="Pitluck S."/>
            <person name="Peters L."/>
            <person name="Mikhailova N."/>
            <person name="Teshima H."/>
            <person name="Detter J.C."/>
            <person name="Han C."/>
            <person name="Tapia R."/>
            <person name="Land M."/>
            <person name="Hauser L."/>
            <person name="Kyrpides N."/>
            <person name="Ivanova N."/>
            <person name="Pagani I."/>
            <person name="Jebbar M."/>
            <person name="Vannier P."/>
            <person name="Oger P."/>
            <person name="Cario A."/>
            <person name="Bartlett D."/>
            <person name="Noll K.M."/>
            <person name="Woyke T."/>
        </authorList>
    </citation>
    <scope>NUCLEOTIDE SEQUENCE [LARGE SCALE GENOMIC DNA]</scope>
    <source>
        <strain evidence="3">DSM 14283 / JCM 11233 / KA3</strain>
    </source>
</reference>
<name>H2J4A2_MARPK</name>
<feature type="coiled-coil region" evidence="1">
    <location>
        <begin position="8"/>
        <end position="42"/>
    </location>
</feature>
<dbReference type="RefSeq" id="WP_014296988.1">
    <property type="nucleotide sequence ID" value="NC_016751.1"/>
</dbReference>
<dbReference type="Proteomes" id="UP000007161">
    <property type="component" value="Chromosome"/>
</dbReference>
<dbReference type="KEGG" id="mpz:Marpi_1523"/>
<evidence type="ECO:0000313" key="3">
    <source>
        <dbReference type="Proteomes" id="UP000007161"/>
    </source>
</evidence>
<dbReference type="EMBL" id="CP003257">
    <property type="protein sequence ID" value="AEX85917.1"/>
    <property type="molecule type" value="Genomic_DNA"/>
</dbReference>
<protein>
    <submittedName>
        <fullName evidence="2">Uncharacterized protein</fullName>
    </submittedName>
</protein>
<accession>H2J4A2</accession>
<sequence length="75" mass="8627">MKGKQYNHEEIERIIADKIKQANELLKEVEELLDEESHLIKTESQSRLGELINGHIALSEHSEEIKEKSGTSQKD</sequence>
<gene>
    <name evidence="2" type="ordered locus">Marpi_1523</name>
</gene>
<organism evidence="2 3">
    <name type="scientific">Marinitoga piezophila (strain DSM 14283 / JCM 11233 / KA3)</name>
    <dbReference type="NCBI Taxonomy" id="443254"/>
    <lineage>
        <taxon>Bacteria</taxon>
        <taxon>Thermotogati</taxon>
        <taxon>Thermotogota</taxon>
        <taxon>Thermotogae</taxon>
        <taxon>Petrotogales</taxon>
        <taxon>Petrotogaceae</taxon>
        <taxon>Marinitoga</taxon>
    </lineage>
</organism>
<dbReference type="AlphaFoldDB" id="H2J4A2"/>
<evidence type="ECO:0000313" key="2">
    <source>
        <dbReference type="EMBL" id="AEX85917.1"/>
    </source>
</evidence>
<evidence type="ECO:0000256" key="1">
    <source>
        <dbReference type="SAM" id="Coils"/>
    </source>
</evidence>